<feature type="chain" id="PRO_5044001614" evidence="2">
    <location>
        <begin position="23"/>
        <end position="90"/>
    </location>
</feature>
<dbReference type="Proteomes" id="UP001365542">
    <property type="component" value="Unassembled WGS sequence"/>
</dbReference>
<evidence type="ECO:0000313" key="4">
    <source>
        <dbReference type="Proteomes" id="UP001365542"/>
    </source>
</evidence>
<feature type="region of interest" description="Disordered" evidence="1">
    <location>
        <begin position="52"/>
        <end position="73"/>
    </location>
</feature>
<name>A0AAV9X5A9_9PEZI</name>
<evidence type="ECO:0000313" key="3">
    <source>
        <dbReference type="EMBL" id="KAK6537181.1"/>
    </source>
</evidence>
<dbReference type="EMBL" id="JAVHJO010000009">
    <property type="protein sequence ID" value="KAK6537181.1"/>
    <property type="molecule type" value="Genomic_DNA"/>
</dbReference>
<evidence type="ECO:0000256" key="2">
    <source>
        <dbReference type="SAM" id="SignalP"/>
    </source>
</evidence>
<organism evidence="3 4">
    <name type="scientific">Orbilia ellipsospora</name>
    <dbReference type="NCBI Taxonomy" id="2528407"/>
    <lineage>
        <taxon>Eukaryota</taxon>
        <taxon>Fungi</taxon>
        <taxon>Dikarya</taxon>
        <taxon>Ascomycota</taxon>
        <taxon>Pezizomycotina</taxon>
        <taxon>Orbiliomycetes</taxon>
        <taxon>Orbiliales</taxon>
        <taxon>Orbiliaceae</taxon>
        <taxon>Orbilia</taxon>
    </lineage>
</organism>
<sequence>MAHSFILLFLLGISLAIRPAISAPIPILVGNNVQLIGIAAQNLNNNIGNQQATASHSQGVQNNAQQNNSDQSTTEIIKDVDVLNNLTAVV</sequence>
<feature type="compositionally biased region" description="Low complexity" evidence="1">
    <location>
        <begin position="61"/>
        <end position="72"/>
    </location>
</feature>
<reference evidence="3 4" key="1">
    <citation type="submission" date="2019-10" db="EMBL/GenBank/DDBJ databases">
        <authorList>
            <person name="Palmer J.M."/>
        </authorList>
    </citation>
    <scope>NUCLEOTIDE SEQUENCE [LARGE SCALE GENOMIC DNA]</scope>
    <source>
        <strain evidence="3 4">TWF694</strain>
    </source>
</reference>
<dbReference type="AlphaFoldDB" id="A0AAV9X5A9"/>
<accession>A0AAV9X5A9</accession>
<feature type="signal peptide" evidence="2">
    <location>
        <begin position="1"/>
        <end position="22"/>
    </location>
</feature>
<evidence type="ECO:0000256" key="1">
    <source>
        <dbReference type="SAM" id="MobiDB-lite"/>
    </source>
</evidence>
<keyword evidence="4" id="KW-1185">Reference proteome</keyword>
<proteinExistence type="predicted"/>
<comment type="caution">
    <text evidence="3">The sequence shown here is derived from an EMBL/GenBank/DDBJ whole genome shotgun (WGS) entry which is preliminary data.</text>
</comment>
<protein>
    <submittedName>
        <fullName evidence="3">Uncharacterized protein</fullName>
    </submittedName>
</protein>
<keyword evidence="2" id="KW-0732">Signal</keyword>
<gene>
    <name evidence="3" type="ORF">TWF694_011378</name>
</gene>